<dbReference type="Proteomes" id="UP001500724">
    <property type="component" value="Unassembled WGS sequence"/>
</dbReference>
<dbReference type="RefSeq" id="WP_344006629.1">
    <property type="nucleotide sequence ID" value="NZ_BAAAGU010000073.1"/>
</dbReference>
<accession>A0ABN1HTW2</accession>
<evidence type="ECO:0000313" key="1">
    <source>
        <dbReference type="EMBL" id="GAA0667201.1"/>
    </source>
</evidence>
<evidence type="ECO:0000313" key="2">
    <source>
        <dbReference type="Proteomes" id="UP001500724"/>
    </source>
</evidence>
<sequence>MTITDPAQWEDLFTRTVDEHPVQFVRPADTDRPTWAAYEDGRYLGTVSAEPDGGRPRWRVQTTHEAHQDLDDAVRALRRPASWPREREQVARWARRLLADDTLTAVDVETTGLDNAFAVQIAAVFRRAADPEPVVGPTGFGHTEGVHLGLLVTVPADELLVVDEEVTHVVAVLADLLGQGDHPGHPVLLNVDLDHHRHHVPDPPLRHRGPALRIASSAARYRHQAHP</sequence>
<gene>
    <name evidence="1" type="ORF">GCM10009535_53810</name>
</gene>
<reference evidence="2" key="1">
    <citation type="journal article" date="2019" name="Int. J. Syst. Evol. Microbiol.">
        <title>The Global Catalogue of Microorganisms (GCM) 10K type strain sequencing project: providing services to taxonomists for standard genome sequencing and annotation.</title>
        <authorList>
            <consortium name="The Broad Institute Genomics Platform"/>
            <consortium name="The Broad Institute Genome Sequencing Center for Infectious Disease"/>
            <person name="Wu L."/>
            <person name="Ma J."/>
        </authorList>
    </citation>
    <scope>NUCLEOTIDE SEQUENCE [LARGE SCALE GENOMIC DNA]</scope>
    <source>
        <strain evidence="2">JCM 10367</strain>
    </source>
</reference>
<name>A0ABN1HTW2_9ACTN</name>
<comment type="caution">
    <text evidence="1">The sequence shown here is derived from an EMBL/GenBank/DDBJ whole genome shotgun (WGS) entry which is preliminary data.</text>
</comment>
<protein>
    <submittedName>
        <fullName evidence="1">Uncharacterized protein</fullName>
    </submittedName>
</protein>
<proteinExistence type="predicted"/>
<keyword evidence="2" id="KW-1185">Reference proteome</keyword>
<organism evidence="1 2">
    <name type="scientific">Streptomyces thermocarboxydovorans</name>
    <dbReference type="NCBI Taxonomy" id="59298"/>
    <lineage>
        <taxon>Bacteria</taxon>
        <taxon>Bacillati</taxon>
        <taxon>Actinomycetota</taxon>
        <taxon>Actinomycetes</taxon>
        <taxon>Kitasatosporales</taxon>
        <taxon>Streptomycetaceae</taxon>
        <taxon>Streptomyces</taxon>
    </lineage>
</organism>
<dbReference type="EMBL" id="BAAAGU010000073">
    <property type="protein sequence ID" value="GAA0667201.1"/>
    <property type="molecule type" value="Genomic_DNA"/>
</dbReference>